<keyword evidence="2" id="KW-1185">Reference proteome</keyword>
<accession>A0AAD1W3D5</accession>
<dbReference type="PANTHER" id="PTHR21301">
    <property type="entry name" value="REVERSE TRANSCRIPTASE"/>
    <property type="match status" value="1"/>
</dbReference>
<proteinExistence type="predicted"/>
<evidence type="ECO:0000313" key="2">
    <source>
        <dbReference type="Proteomes" id="UP001295444"/>
    </source>
</evidence>
<gene>
    <name evidence="1" type="ORF">PECUL_23A035335</name>
</gene>
<dbReference type="EMBL" id="OW240916">
    <property type="protein sequence ID" value="CAH2292026.1"/>
    <property type="molecule type" value="Genomic_DNA"/>
</dbReference>
<sequence length="428" mass="48961">MGKLALYRRFIDDILIIWKGGWDEVEDFMAHINDKQWGLSFTYKKHKSIIEFLDLTLIGTTSLIVTKTFQKSVDVNGFLHAMSGHHPTWIQNIPLGQFTRIRRNCSYVSDYERESLVLSRCFVEKSYPLNNILQAYLKGHNYGMVSCSGVQNGMVSGVNPPLPFLCPEQDHIKEHFKILELLNSSTFSNKAKRAKFNISTKEVGTGITPIFSTTFNKGYDDIIEILNKHWPILIKDPWLSFCVSGTPRVTFRRAPNLKNILVPSKLRSQTILHQTTAVSILANKRCGHTKCLTCGFICPHISTFSPFDSTEIFSIQSLISCNTSFVVYLLICPCERHYVCQTIRSLKCRFREHRTAIIRNDGKSSVARHFSIFHESNPVGIKLVGIVHIPPHQDEAKRRRELTKAESMWIFKLNSMTSNGLNEELELF</sequence>
<evidence type="ECO:0008006" key="3">
    <source>
        <dbReference type="Google" id="ProtNLM"/>
    </source>
</evidence>
<evidence type="ECO:0000313" key="1">
    <source>
        <dbReference type="EMBL" id="CAH2292026.1"/>
    </source>
</evidence>
<reference evidence="1" key="1">
    <citation type="submission" date="2022-03" db="EMBL/GenBank/DDBJ databases">
        <authorList>
            <person name="Alioto T."/>
            <person name="Alioto T."/>
            <person name="Gomez Garrido J."/>
        </authorList>
    </citation>
    <scope>NUCLEOTIDE SEQUENCE</scope>
</reference>
<dbReference type="Proteomes" id="UP001295444">
    <property type="component" value="Chromosome 05"/>
</dbReference>
<name>A0AAD1W3D5_PELCU</name>
<dbReference type="AlphaFoldDB" id="A0AAD1W3D5"/>
<protein>
    <recommendedName>
        <fullName evidence="3">GIY-YIG domain-containing protein</fullName>
    </recommendedName>
</protein>
<organism evidence="1 2">
    <name type="scientific">Pelobates cultripes</name>
    <name type="common">Western spadefoot toad</name>
    <dbReference type="NCBI Taxonomy" id="61616"/>
    <lineage>
        <taxon>Eukaryota</taxon>
        <taxon>Metazoa</taxon>
        <taxon>Chordata</taxon>
        <taxon>Craniata</taxon>
        <taxon>Vertebrata</taxon>
        <taxon>Euteleostomi</taxon>
        <taxon>Amphibia</taxon>
        <taxon>Batrachia</taxon>
        <taxon>Anura</taxon>
        <taxon>Pelobatoidea</taxon>
        <taxon>Pelobatidae</taxon>
        <taxon>Pelobates</taxon>
    </lineage>
</organism>
<dbReference type="PANTHER" id="PTHR21301:SF12">
    <property type="match status" value="1"/>
</dbReference>